<dbReference type="NCBIfam" id="TIGR00254">
    <property type="entry name" value="GGDEF"/>
    <property type="match status" value="1"/>
</dbReference>
<dbReference type="PROSITE" id="PS50887">
    <property type="entry name" value="GGDEF"/>
    <property type="match status" value="1"/>
</dbReference>
<dbReference type="CDD" id="cd01948">
    <property type="entry name" value="EAL"/>
    <property type="match status" value="1"/>
</dbReference>
<dbReference type="PROSITE" id="PS50883">
    <property type="entry name" value="EAL"/>
    <property type="match status" value="1"/>
</dbReference>
<dbReference type="CDD" id="cd01949">
    <property type="entry name" value="GGDEF"/>
    <property type="match status" value="1"/>
</dbReference>
<dbReference type="GO" id="GO:0071111">
    <property type="term" value="F:cyclic-guanylate-specific phosphodiesterase activity"/>
    <property type="evidence" value="ECO:0007669"/>
    <property type="project" value="InterPro"/>
</dbReference>
<dbReference type="InterPro" id="IPR000160">
    <property type="entry name" value="GGDEF_dom"/>
</dbReference>
<dbReference type="Gene3D" id="3.30.450.40">
    <property type="match status" value="1"/>
</dbReference>
<gene>
    <name evidence="3" type="ORF">FFV09_14755</name>
</gene>
<dbReference type="SUPFAM" id="SSF55781">
    <property type="entry name" value="GAF domain-like"/>
    <property type="match status" value="1"/>
</dbReference>
<evidence type="ECO:0000313" key="4">
    <source>
        <dbReference type="Proteomes" id="UP000316968"/>
    </source>
</evidence>
<dbReference type="SMART" id="SM00065">
    <property type="entry name" value="GAF"/>
    <property type="match status" value="1"/>
</dbReference>
<dbReference type="Pfam" id="PF00563">
    <property type="entry name" value="EAL"/>
    <property type="match status" value="1"/>
</dbReference>
<dbReference type="Pfam" id="PF01590">
    <property type="entry name" value="GAF"/>
    <property type="match status" value="1"/>
</dbReference>
<evidence type="ECO:0000259" key="2">
    <source>
        <dbReference type="PROSITE" id="PS50887"/>
    </source>
</evidence>
<dbReference type="SUPFAM" id="SSF141868">
    <property type="entry name" value="EAL domain-like"/>
    <property type="match status" value="1"/>
</dbReference>
<dbReference type="Gene3D" id="3.20.20.450">
    <property type="entry name" value="EAL domain"/>
    <property type="match status" value="1"/>
</dbReference>
<proteinExistence type="predicted"/>
<accession>A0A4Y6UW90</accession>
<dbReference type="InterPro" id="IPR029016">
    <property type="entry name" value="GAF-like_dom_sf"/>
</dbReference>
<dbReference type="InterPro" id="IPR029787">
    <property type="entry name" value="Nucleotide_cyclase"/>
</dbReference>
<dbReference type="Pfam" id="PF00990">
    <property type="entry name" value="GGDEF"/>
    <property type="match status" value="1"/>
</dbReference>
<organism evidence="3 4">
    <name type="scientific">Saccharibacillus brassicae</name>
    <dbReference type="NCBI Taxonomy" id="2583377"/>
    <lineage>
        <taxon>Bacteria</taxon>
        <taxon>Bacillati</taxon>
        <taxon>Bacillota</taxon>
        <taxon>Bacilli</taxon>
        <taxon>Bacillales</taxon>
        <taxon>Paenibacillaceae</taxon>
        <taxon>Saccharibacillus</taxon>
    </lineage>
</organism>
<dbReference type="OrthoDB" id="9759607at2"/>
<sequence>MMKPMKEQREDLIRITSKTLFSLLHSVIDANTFFMAYNNGRHNTIVSAWNTGEEMIQEGSVVPYSLSYCSLVGLEAGPVMIEDTTSCALTREMPITSDLGKASFLGVPIRLANGDLYGTICALDRHHVFNAQDVERLTHVASVISGLIRLEETTYFDDLTGFLRYNALESIYERELEDSPKAVIFMDLDNFKEVNDDYGHTIGDRVLQSLAGAIRKAADENWLLCRYGGDEFVIVIPTNDAEEVQRAVKRLVSAFRDEDMPLSNHEEPLTLSIGACLEADSLREYIDRADTAMYRIKKGGKAGMSIFRIEDQQAELDMRQALQGGELQLYFQPIVEAKSGAVSSYEALLRWNHPERGLVSPVEAIQAAEEAGLIEQVDLWVLREACFAQSILMPQERIHVNITVKSLRDPYFVELAAEVFAQTGCPPDKIEIELNETTQRLDASHILPQLVMLREWGVTFSLDDLGSGSSSGIGLLQELPVQTLKIDRALIQNASFNRVSRAMIRGVVAMADELGLSVIAEGVETAEQRELLMSLGCLKLQGYYFSRPQPLDRLRPNAGRLLQACCGE</sequence>
<dbReference type="Gene3D" id="3.30.70.270">
    <property type="match status" value="1"/>
</dbReference>
<dbReference type="SMART" id="SM00052">
    <property type="entry name" value="EAL"/>
    <property type="match status" value="1"/>
</dbReference>
<dbReference type="SUPFAM" id="SSF55073">
    <property type="entry name" value="Nucleotide cyclase"/>
    <property type="match status" value="1"/>
</dbReference>
<dbReference type="InterPro" id="IPR043128">
    <property type="entry name" value="Rev_trsase/Diguanyl_cyclase"/>
</dbReference>
<protein>
    <submittedName>
        <fullName evidence="3">Sensor domain-containing phosphodiesterase</fullName>
    </submittedName>
</protein>
<dbReference type="PANTHER" id="PTHR33121:SF70">
    <property type="entry name" value="SIGNALING PROTEIN YKOW"/>
    <property type="match status" value="1"/>
</dbReference>
<dbReference type="Proteomes" id="UP000316968">
    <property type="component" value="Chromosome"/>
</dbReference>
<dbReference type="InterPro" id="IPR003018">
    <property type="entry name" value="GAF"/>
</dbReference>
<dbReference type="AlphaFoldDB" id="A0A4Y6UW90"/>
<dbReference type="SMART" id="SM00267">
    <property type="entry name" value="GGDEF"/>
    <property type="match status" value="1"/>
</dbReference>
<dbReference type="InterPro" id="IPR001633">
    <property type="entry name" value="EAL_dom"/>
</dbReference>
<reference evidence="3 4" key="1">
    <citation type="submission" date="2019-06" db="EMBL/GenBank/DDBJ databases">
        <title>Saccharibacillus brassicae sp. nov., an endophytic bacterium isolated from Chinese cabbage seeds (Brassica pekinensis).</title>
        <authorList>
            <person name="Jiang L."/>
            <person name="Lee J."/>
            <person name="Kim S.W."/>
        </authorList>
    </citation>
    <scope>NUCLEOTIDE SEQUENCE [LARGE SCALE GENOMIC DNA]</scope>
    <source>
        <strain evidence="4">KCTC 43072 / ATSA2</strain>
    </source>
</reference>
<keyword evidence="4" id="KW-1185">Reference proteome</keyword>
<dbReference type="InterPro" id="IPR035919">
    <property type="entry name" value="EAL_sf"/>
</dbReference>
<name>A0A4Y6UW90_SACBS</name>
<evidence type="ECO:0000313" key="3">
    <source>
        <dbReference type="EMBL" id="QDH21989.1"/>
    </source>
</evidence>
<dbReference type="InterPro" id="IPR050706">
    <property type="entry name" value="Cyclic-di-GMP_PDE-like"/>
</dbReference>
<evidence type="ECO:0000259" key="1">
    <source>
        <dbReference type="PROSITE" id="PS50883"/>
    </source>
</evidence>
<feature type="domain" description="GGDEF" evidence="2">
    <location>
        <begin position="179"/>
        <end position="309"/>
    </location>
</feature>
<dbReference type="EMBL" id="CP041217">
    <property type="protein sequence ID" value="QDH21989.1"/>
    <property type="molecule type" value="Genomic_DNA"/>
</dbReference>
<dbReference type="PANTHER" id="PTHR33121">
    <property type="entry name" value="CYCLIC DI-GMP PHOSPHODIESTERASE PDEF"/>
    <property type="match status" value="1"/>
</dbReference>
<feature type="domain" description="EAL" evidence="1">
    <location>
        <begin position="311"/>
        <end position="562"/>
    </location>
</feature>
<dbReference type="KEGG" id="saca:FFV09_14755"/>